<gene>
    <name evidence="1" type="ORF">QJS10_CPB19g00902</name>
</gene>
<proteinExistence type="predicted"/>
<reference evidence="1" key="1">
    <citation type="journal article" date="2023" name="Nat. Commun.">
        <title>Diploid and tetraploid genomes of Acorus and the evolution of monocots.</title>
        <authorList>
            <person name="Ma L."/>
            <person name="Liu K.W."/>
            <person name="Li Z."/>
            <person name="Hsiao Y.Y."/>
            <person name="Qi Y."/>
            <person name="Fu T."/>
            <person name="Tang G.D."/>
            <person name="Zhang D."/>
            <person name="Sun W.H."/>
            <person name="Liu D.K."/>
            <person name="Li Y."/>
            <person name="Chen G.Z."/>
            <person name="Liu X.D."/>
            <person name="Liao X.Y."/>
            <person name="Jiang Y.T."/>
            <person name="Yu X."/>
            <person name="Hao Y."/>
            <person name="Huang J."/>
            <person name="Zhao X.W."/>
            <person name="Ke S."/>
            <person name="Chen Y.Y."/>
            <person name="Wu W.L."/>
            <person name="Hsu J.L."/>
            <person name="Lin Y.F."/>
            <person name="Huang M.D."/>
            <person name="Li C.Y."/>
            <person name="Huang L."/>
            <person name="Wang Z.W."/>
            <person name="Zhao X."/>
            <person name="Zhong W.Y."/>
            <person name="Peng D.H."/>
            <person name="Ahmad S."/>
            <person name="Lan S."/>
            <person name="Zhang J.S."/>
            <person name="Tsai W.C."/>
            <person name="Van de Peer Y."/>
            <person name="Liu Z.J."/>
        </authorList>
    </citation>
    <scope>NUCLEOTIDE SEQUENCE</scope>
    <source>
        <strain evidence="1">CP</strain>
    </source>
</reference>
<keyword evidence="2" id="KW-1185">Reference proteome</keyword>
<protein>
    <submittedName>
        <fullName evidence="1">Uncharacterized protein</fullName>
    </submittedName>
</protein>
<evidence type="ECO:0000313" key="2">
    <source>
        <dbReference type="Proteomes" id="UP001180020"/>
    </source>
</evidence>
<accession>A0AAV9CFX4</accession>
<dbReference type="Proteomes" id="UP001180020">
    <property type="component" value="Unassembled WGS sequence"/>
</dbReference>
<evidence type="ECO:0000313" key="1">
    <source>
        <dbReference type="EMBL" id="KAK1286987.1"/>
    </source>
</evidence>
<organism evidence="1 2">
    <name type="scientific">Acorus calamus</name>
    <name type="common">Sweet flag</name>
    <dbReference type="NCBI Taxonomy" id="4465"/>
    <lineage>
        <taxon>Eukaryota</taxon>
        <taxon>Viridiplantae</taxon>
        <taxon>Streptophyta</taxon>
        <taxon>Embryophyta</taxon>
        <taxon>Tracheophyta</taxon>
        <taxon>Spermatophyta</taxon>
        <taxon>Magnoliopsida</taxon>
        <taxon>Liliopsida</taxon>
        <taxon>Acoraceae</taxon>
        <taxon>Acorus</taxon>
    </lineage>
</organism>
<sequence>MFDKKPTSGIDLRSISMQPTSIGKIGSLQDPAVERDIRHLPDKIPGTGDAAELEREVLIEKLDIGHCLQEISKSLFFSLEFCCKNIIVNNDYEGIKFLDWIELQ</sequence>
<reference evidence="1" key="2">
    <citation type="submission" date="2023-06" db="EMBL/GenBank/DDBJ databases">
        <authorList>
            <person name="Ma L."/>
            <person name="Liu K.-W."/>
            <person name="Li Z."/>
            <person name="Hsiao Y.-Y."/>
            <person name="Qi Y."/>
            <person name="Fu T."/>
            <person name="Tang G."/>
            <person name="Zhang D."/>
            <person name="Sun W.-H."/>
            <person name="Liu D.-K."/>
            <person name="Li Y."/>
            <person name="Chen G.-Z."/>
            <person name="Liu X.-D."/>
            <person name="Liao X.-Y."/>
            <person name="Jiang Y.-T."/>
            <person name="Yu X."/>
            <person name="Hao Y."/>
            <person name="Huang J."/>
            <person name="Zhao X.-W."/>
            <person name="Ke S."/>
            <person name="Chen Y.-Y."/>
            <person name="Wu W.-L."/>
            <person name="Hsu J.-L."/>
            <person name="Lin Y.-F."/>
            <person name="Huang M.-D."/>
            <person name="Li C.-Y."/>
            <person name="Huang L."/>
            <person name="Wang Z.-W."/>
            <person name="Zhao X."/>
            <person name="Zhong W.-Y."/>
            <person name="Peng D.-H."/>
            <person name="Ahmad S."/>
            <person name="Lan S."/>
            <person name="Zhang J.-S."/>
            <person name="Tsai W.-C."/>
            <person name="Van De Peer Y."/>
            <person name="Liu Z.-J."/>
        </authorList>
    </citation>
    <scope>NUCLEOTIDE SEQUENCE</scope>
    <source>
        <strain evidence="1">CP</strain>
        <tissue evidence="1">Leaves</tissue>
    </source>
</reference>
<dbReference type="EMBL" id="JAUJYO010000019">
    <property type="protein sequence ID" value="KAK1286987.1"/>
    <property type="molecule type" value="Genomic_DNA"/>
</dbReference>
<name>A0AAV9CFX4_ACOCL</name>
<dbReference type="AlphaFoldDB" id="A0AAV9CFX4"/>
<comment type="caution">
    <text evidence="1">The sequence shown here is derived from an EMBL/GenBank/DDBJ whole genome shotgun (WGS) entry which is preliminary data.</text>
</comment>